<dbReference type="EMBL" id="JAQQWI010000010">
    <property type="protein sequence ID" value="KAK8018983.1"/>
    <property type="molecule type" value="Genomic_DNA"/>
</dbReference>
<comment type="caution">
    <text evidence="5">The sequence shown here is derived from an EMBL/GenBank/DDBJ whole genome shotgun (WGS) entry which is preliminary data.</text>
</comment>
<dbReference type="InterPro" id="IPR002110">
    <property type="entry name" value="Ankyrin_rpt"/>
</dbReference>
<dbReference type="SUPFAM" id="SSF48403">
    <property type="entry name" value="Ankyrin repeat"/>
    <property type="match status" value="1"/>
</dbReference>
<name>A0ABR1RVK1_9PEZI</name>
<keyword evidence="1" id="KW-0677">Repeat</keyword>
<evidence type="ECO:0000256" key="2">
    <source>
        <dbReference type="ARBA" id="ARBA00023043"/>
    </source>
</evidence>
<dbReference type="PANTHER" id="PTHR24173:SF74">
    <property type="entry name" value="ANKYRIN REPEAT DOMAIN-CONTAINING PROTEIN 16"/>
    <property type="match status" value="1"/>
</dbReference>
<feature type="region of interest" description="Disordered" evidence="4">
    <location>
        <begin position="433"/>
        <end position="478"/>
    </location>
</feature>
<keyword evidence="2 3" id="KW-0040">ANK repeat</keyword>
<proteinExistence type="predicted"/>
<evidence type="ECO:0000313" key="6">
    <source>
        <dbReference type="Proteomes" id="UP001396898"/>
    </source>
</evidence>
<feature type="compositionally biased region" description="Basic residues" evidence="4">
    <location>
        <begin position="469"/>
        <end position="478"/>
    </location>
</feature>
<protein>
    <submittedName>
        <fullName evidence="5">Ankyrin</fullName>
    </submittedName>
</protein>
<dbReference type="Pfam" id="PF12796">
    <property type="entry name" value="Ank_2"/>
    <property type="match status" value="1"/>
</dbReference>
<evidence type="ECO:0000256" key="3">
    <source>
        <dbReference type="PROSITE-ProRule" id="PRU00023"/>
    </source>
</evidence>
<sequence length="478" mass="52521">MPRLSSYKEPSDPRLVDKAYGYNPLFDILRANDVEALEEYLEEFPPSDDKVPGGVGDIFEEAIRFGSVDGYQKLVAYQKAQAAAGSDLLSPPYKPLWHACSYRQVDMVRHLLSTLDNAEAGISDTVYSGYTPLLCACSCLTNLDTDWLRRNQVTPATNLRYSEEIVDLLLDRGSSVQDRYYGRYHDDPPDGEEPELYETVLSLAITNAGPDLVRRLIDLGAPLQLPLRFPGEPTVRGATLMHIVATYANVEAIEILLGMPEGRVMLTTRDGEGRLPLHWASGCSHHDVFERPVYDEQTTASRVAATLKLLLPHSPVNAPDSLGNTPLHHAAQRLPGRLDTIRVLLEHGADPSLSNNADGDTPAHVAPRSQLYLNANHWTDMSQEIEKAFELFEKAANGGNAKLRDRPNNAGMTPRGLLNEERAKLEQRVAKRAERFARGRGGGRGGEGAEGAGPEGARLGTPHDGATHIKQRVKRGSL</sequence>
<dbReference type="Proteomes" id="UP001396898">
    <property type="component" value="Unassembled WGS sequence"/>
</dbReference>
<dbReference type="PROSITE" id="PS50297">
    <property type="entry name" value="ANK_REP_REGION"/>
    <property type="match status" value="1"/>
</dbReference>
<keyword evidence="6" id="KW-1185">Reference proteome</keyword>
<dbReference type="Gene3D" id="1.25.40.20">
    <property type="entry name" value="Ankyrin repeat-containing domain"/>
    <property type="match status" value="1"/>
</dbReference>
<dbReference type="PANTHER" id="PTHR24173">
    <property type="entry name" value="ANKYRIN REPEAT CONTAINING"/>
    <property type="match status" value="1"/>
</dbReference>
<feature type="repeat" description="ANK" evidence="3">
    <location>
        <begin position="322"/>
        <end position="356"/>
    </location>
</feature>
<organism evidence="5 6">
    <name type="scientific">Apiospora marii</name>
    <dbReference type="NCBI Taxonomy" id="335849"/>
    <lineage>
        <taxon>Eukaryota</taxon>
        <taxon>Fungi</taxon>
        <taxon>Dikarya</taxon>
        <taxon>Ascomycota</taxon>
        <taxon>Pezizomycotina</taxon>
        <taxon>Sordariomycetes</taxon>
        <taxon>Xylariomycetidae</taxon>
        <taxon>Amphisphaeriales</taxon>
        <taxon>Apiosporaceae</taxon>
        <taxon>Apiospora</taxon>
    </lineage>
</organism>
<gene>
    <name evidence="5" type="ORF">PG991_008173</name>
</gene>
<evidence type="ECO:0000256" key="4">
    <source>
        <dbReference type="SAM" id="MobiDB-lite"/>
    </source>
</evidence>
<evidence type="ECO:0000256" key="1">
    <source>
        <dbReference type="ARBA" id="ARBA00022737"/>
    </source>
</evidence>
<accession>A0ABR1RVK1</accession>
<evidence type="ECO:0000313" key="5">
    <source>
        <dbReference type="EMBL" id="KAK8018983.1"/>
    </source>
</evidence>
<dbReference type="PROSITE" id="PS50088">
    <property type="entry name" value="ANK_REPEAT"/>
    <property type="match status" value="1"/>
</dbReference>
<dbReference type="SMART" id="SM00248">
    <property type="entry name" value="ANK"/>
    <property type="match status" value="7"/>
</dbReference>
<feature type="compositionally biased region" description="Gly residues" evidence="4">
    <location>
        <begin position="439"/>
        <end position="454"/>
    </location>
</feature>
<dbReference type="InterPro" id="IPR036770">
    <property type="entry name" value="Ankyrin_rpt-contain_sf"/>
</dbReference>
<reference evidence="5 6" key="1">
    <citation type="submission" date="2023-01" db="EMBL/GenBank/DDBJ databases">
        <title>Analysis of 21 Apiospora genomes using comparative genomics revels a genus with tremendous synthesis potential of carbohydrate active enzymes and secondary metabolites.</title>
        <authorList>
            <person name="Sorensen T."/>
        </authorList>
    </citation>
    <scope>NUCLEOTIDE SEQUENCE [LARGE SCALE GENOMIC DNA]</scope>
    <source>
        <strain evidence="5 6">CBS 20057</strain>
    </source>
</reference>